<name>A0A2T0K5T2_9ACTN</name>
<evidence type="ECO:0000259" key="1">
    <source>
        <dbReference type="Pfam" id="PF13649"/>
    </source>
</evidence>
<keyword evidence="2" id="KW-0489">Methyltransferase</keyword>
<reference evidence="2 3" key="1">
    <citation type="submission" date="2018-03" db="EMBL/GenBank/DDBJ databases">
        <title>Genomic Encyclopedia of Archaeal and Bacterial Type Strains, Phase II (KMG-II): from individual species to whole genera.</title>
        <authorList>
            <person name="Goeker M."/>
        </authorList>
    </citation>
    <scope>NUCLEOTIDE SEQUENCE [LARGE SCALE GENOMIC DNA]</scope>
    <source>
        <strain evidence="2 3">DSM 43146</strain>
    </source>
</reference>
<feature type="domain" description="Methyltransferase" evidence="1">
    <location>
        <begin position="65"/>
        <end position="159"/>
    </location>
</feature>
<dbReference type="PANTHER" id="PTHR43667:SF2">
    <property type="entry name" value="FATTY ACID C-METHYL TRANSFERASE"/>
    <property type="match status" value="1"/>
</dbReference>
<dbReference type="AlphaFoldDB" id="A0A2T0K5T2"/>
<dbReference type="GO" id="GO:0008168">
    <property type="term" value="F:methyltransferase activity"/>
    <property type="evidence" value="ECO:0007669"/>
    <property type="project" value="UniProtKB-KW"/>
</dbReference>
<dbReference type="InterPro" id="IPR050723">
    <property type="entry name" value="CFA/CMAS"/>
</dbReference>
<gene>
    <name evidence="2" type="ORF">CLV67_113175</name>
</gene>
<dbReference type="InterPro" id="IPR041698">
    <property type="entry name" value="Methyltransf_25"/>
</dbReference>
<comment type="caution">
    <text evidence="2">The sequence shown here is derived from an EMBL/GenBank/DDBJ whole genome shotgun (WGS) entry which is preliminary data.</text>
</comment>
<protein>
    <submittedName>
        <fullName evidence="2">Methyltransferase family protein</fullName>
    </submittedName>
</protein>
<dbReference type="InterPro" id="IPR029063">
    <property type="entry name" value="SAM-dependent_MTases_sf"/>
</dbReference>
<dbReference type="SUPFAM" id="SSF53335">
    <property type="entry name" value="S-adenosyl-L-methionine-dependent methyltransferases"/>
    <property type="match status" value="1"/>
</dbReference>
<dbReference type="CDD" id="cd02440">
    <property type="entry name" value="AdoMet_MTases"/>
    <property type="match status" value="1"/>
</dbReference>
<dbReference type="EMBL" id="PVMZ01000013">
    <property type="protein sequence ID" value="PRX18341.1"/>
    <property type="molecule type" value="Genomic_DNA"/>
</dbReference>
<keyword evidence="2" id="KW-0808">Transferase</keyword>
<evidence type="ECO:0000313" key="2">
    <source>
        <dbReference type="EMBL" id="PRX18341.1"/>
    </source>
</evidence>
<evidence type="ECO:0000313" key="3">
    <source>
        <dbReference type="Proteomes" id="UP000239415"/>
    </source>
</evidence>
<dbReference type="PANTHER" id="PTHR43667">
    <property type="entry name" value="CYCLOPROPANE-FATTY-ACYL-PHOSPHOLIPID SYNTHASE"/>
    <property type="match status" value="1"/>
</dbReference>
<organism evidence="2 3">
    <name type="scientific">Actinoplanes italicus</name>
    <dbReference type="NCBI Taxonomy" id="113567"/>
    <lineage>
        <taxon>Bacteria</taxon>
        <taxon>Bacillati</taxon>
        <taxon>Actinomycetota</taxon>
        <taxon>Actinomycetes</taxon>
        <taxon>Micromonosporales</taxon>
        <taxon>Micromonosporaceae</taxon>
        <taxon>Actinoplanes</taxon>
    </lineage>
</organism>
<keyword evidence="3" id="KW-1185">Reference proteome</keyword>
<proteinExistence type="predicted"/>
<dbReference type="Pfam" id="PF13649">
    <property type="entry name" value="Methyltransf_25"/>
    <property type="match status" value="1"/>
</dbReference>
<dbReference type="Gene3D" id="3.40.50.150">
    <property type="entry name" value="Vaccinia Virus protein VP39"/>
    <property type="match status" value="1"/>
</dbReference>
<dbReference type="Proteomes" id="UP000239415">
    <property type="component" value="Unassembled WGS sequence"/>
</dbReference>
<sequence>MENPGPPHPKMRQWKSRLPFRASTTASGGPWRGHGSVMVRRVPASVSPRILAVVDALPLRPDSRVLEIGCGPGAAARTVAARLGTGHILAVDRSAAAVDQARAGAAEAIAAGRMSVRRTAAQDFVLEPGEQPYDLVFAIRVGGLDGRHPEIGRRILERLAHATTPDARLFIDGGNPLRELSIPRS</sequence>
<dbReference type="GO" id="GO:0032259">
    <property type="term" value="P:methylation"/>
    <property type="evidence" value="ECO:0007669"/>
    <property type="project" value="UniProtKB-KW"/>
</dbReference>
<accession>A0A2T0K5T2</accession>